<evidence type="ECO:0000256" key="7">
    <source>
        <dbReference type="ARBA" id="ARBA00023012"/>
    </source>
</evidence>
<name>A0A158EFU5_9BURK</name>
<dbReference type="PRINTS" id="PR00344">
    <property type="entry name" value="BCTRLSENSOR"/>
</dbReference>
<evidence type="ECO:0000256" key="8">
    <source>
        <dbReference type="ARBA" id="ARBA00023026"/>
    </source>
</evidence>
<evidence type="ECO:0000313" key="14">
    <source>
        <dbReference type="Proteomes" id="UP000071859"/>
    </source>
</evidence>
<dbReference type="InterPro" id="IPR004358">
    <property type="entry name" value="Sig_transdc_His_kin-like_C"/>
</dbReference>
<evidence type="ECO:0000256" key="3">
    <source>
        <dbReference type="ARBA" id="ARBA00022553"/>
    </source>
</evidence>
<dbReference type="PANTHER" id="PTHR43047">
    <property type="entry name" value="TWO-COMPONENT HISTIDINE PROTEIN KINASE"/>
    <property type="match status" value="1"/>
</dbReference>
<accession>A0A158EFU5</accession>
<dbReference type="GO" id="GO:0005886">
    <property type="term" value="C:plasma membrane"/>
    <property type="evidence" value="ECO:0007669"/>
    <property type="project" value="TreeGrafter"/>
</dbReference>
<keyword evidence="4" id="KW-0808">Transferase</keyword>
<dbReference type="Gene3D" id="3.30.565.10">
    <property type="entry name" value="Histidine kinase-like ATPase, C-terminal domain"/>
    <property type="match status" value="1"/>
</dbReference>
<keyword evidence="14" id="KW-1185">Reference proteome</keyword>
<evidence type="ECO:0000256" key="1">
    <source>
        <dbReference type="ARBA" id="ARBA00000085"/>
    </source>
</evidence>
<proteinExistence type="predicted"/>
<evidence type="ECO:0000256" key="5">
    <source>
        <dbReference type="ARBA" id="ARBA00022729"/>
    </source>
</evidence>
<dbReference type="AlphaFoldDB" id="A0A158EFU5"/>
<feature type="transmembrane region" description="Helical" evidence="11">
    <location>
        <begin position="371"/>
        <end position="388"/>
    </location>
</feature>
<reference evidence="13" key="1">
    <citation type="submission" date="2016-01" db="EMBL/GenBank/DDBJ databases">
        <authorList>
            <person name="Peeters C."/>
        </authorList>
    </citation>
    <scope>NUCLEOTIDE SEQUENCE</scope>
    <source>
        <strain evidence="13">LMG 29321</strain>
    </source>
</reference>
<dbReference type="GO" id="GO:0009927">
    <property type="term" value="F:histidine phosphotransfer kinase activity"/>
    <property type="evidence" value="ECO:0007669"/>
    <property type="project" value="TreeGrafter"/>
</dbReference>
<dbReference type="InterPro" id="IPR005467">
    <property type="entry name" value="His_kinase_dom"/>
</dbReference>
<keyword evidence="11" id="KW-0812">Transmembrane</keyword>
<keyword evidence="11" id="KW-1133">Transmembrane helix</keyword>
<dbReference type="Proteomes" id="UP000071859">
    <property type="component" value="Unassembled WGS sequence"/>
</dbReference>
<dbReference type="Pfam" id="PF00512">
    <property type="entry name" value="HisKA"/>
    <property type="match status" value="1"/>
</dbReference>
<dbReference type="FunFam" id="3.30.565.10:FF:000010">
    <property type="entry name" value="Sensor histidine kinase RcsC"/>
    <property type="match status" value="1"/>
</dbReference>
<feature type="domain" description="Histidine kinase" evidence="12">
    <location>
        <begin position="426"/>
        <end position="650"/>
    </location>
</feature>
<dbReference type="SMART" id="SM00387">
    <property type="entry name" value="HATPase_c"/>
    <property type="match status" value="1"/>
</dbReference>
<dbReference type="Gene3D" id="1.10.287.130">
    <property type="match status" value="1"/>
</dbReference>
<dbReference type="SUPFAM" id="SSF47384">
    <property type="entry name" value="Homodimeric domain of signal transducing histidine kinase"/>
    <property type="match status" value="1"/>
</dbReference>
<dbReference type="PROSITE" id="PS50109">
    <property type="entry name" value="HIS_KIN"/>
    <property type="match status" value="1"/>
</dbReference>
<dbReference type="InterPro" id="IPR011622">
    <property type="entry name" value="7TMR_DISM_rcpt_extracell_dom2"/>
</dbReference>
<dbReference type="SMART" id="SM00388">
    <property type="entry name" value="HisKA"/>
    <property type="match status" value="1"/>
</dbReference>
<keyword evidence="5" id="KW-0732">Signal</keyword>
<keyword evidence="8" id="KW-0843">Virulence</keyword>
<keyword evidence="6 13" id="KW-0418">Kinase</keyword>
<dbReference type="Gene3D" id="2.60.40.2380">
    <property type="match status" value="1"/>
</dbReference>
<evidence type="ECO:0000256" key="6">
    <source>
        <dbReference type="ARBA" id="ARBA00022777"/>
    </source>
</evidence>
<dbReference type="OrthoDB" id="9810730at2"/>
<evidence type="ECO:0000256" key="9">
    <source>
        <dbReference type="ARBA" id="ARBA00058004"/>
    </source>
</evidence>
<dbReference type="InterPro" id="IPR003594">
    <property type="entry name" value="HATPase_dom"/>
</dbReference>
<dbReference type="Pfam" id="PF07695">
    <property type="entry name" value="7TMR-DISM_7TM"/>
    <property type="match status" value="1"/>
</dbReference>
<feature type="transmembrane region" description="Helical" evidence="11">
    <location>
        <begin position="253"/>
        <end position="270"/>
    </location>
</feature>
<evidence type="ECO:0000259" key="12">
    <source>
        <dbReference type="PROSITE" id="PS50109"/>
    </source>
</evidence>
<sequence>MRNHLILFWFIFVMAFGISDANALDAISIYQAESSATPLSGRFEYLIDKTGTLGLDDILQNHEKDFSPLVERDLEFSVSHSAVWIRFAVNFSKYHDKYWFVLQDYEHVQVMDLFYKNNGQYKHLQINEEAPENKNGLKIHNFAFKIPVDGNNISTYYVRYFPNGHAVKVYLSWADTDGFIGYLAKTHLEEGVFFGGLSVMLIYNGFLFLYLRDKTYLLYVYYLGAFIGTFLYIDGFMPILFGMSREKEKVFSMLPFLAVNGMVIFGRHFLNLKDTRSFTERCLICAQWIVLAGAFSPYILPRGRSWDLVNVLIITVIPMLIASGVSQCRRYKPARYYTLGWAVFGLTVCMLSLKSLLILPPSFGADDAVKFGAMWEAILFSFALAFRFRLNEQEAKIKVDNLLTNVKSALEREKEALIRKAQFIAAVNHELRTPLQSLTGSIEAFAAHVDLPNDDARLLKLRRAAGQISSQMRDIGEYSRLEAGALVPRETEFHLAEILYGIQEDLSECARSKGIDLRVEQDRSELALFGDRDRIRQIITNLVENSIKFSDEGGVTVACSIGNESDVVGPDTTSRVLTIDVVDSGKGISSDELEKIFEPFWQGRNKQKESGSGLGLAIVKRLTDLLGGNISVDSTRGKGSRFTVRLPVKEMSI</sequence>
<comment type="catalytic activity">
    <reaction evidence="1">
        <text>ATP + protein L-histidine = ADP + protein N-phospho-L-histidine.</text>
        <dbReference type="EC" id="2.7.13.3"/>
    </reaction>
</comment>
<feature type="transmembrane region" description="Helical" evidence="11">
    <location>
        <begin position="218"/>
        <end position="241"/>
    </location>
</feature>
<feature type="transmembrane region" description="Helical" evidence="11">
    <location>
        <begin position="192"/>
        <end position="211"/>
    </location>
</feature>
<organism evidence="13 14">
    <name type="scientific">Caballeronia calidae</name>
    <dbReference type="NCBI Taxonomy" id="1777139"/>
    <lineage>
        <taxon>Bacteria</taxon>
        <taxon>Pseudomonadati</taxon>
        <taxon>Pseudomonadota</taxon>
        <taxon>Betaproteobacteria</taxon>
        <taxon>Burkholderiales</taxon>
        <taxon>Burkholderiaceae</taxon>
        <taxon>Caballeronia</taxon>
    </lineage>
</organism>
<evidence type="ECO:0000256" key="10">
    <source>
        <dbReference type="ARBA" id="ARBA00070152"/>
    </source>
</evidence>
<gene>
    <name evidence="13" type="ORF">AWB78_07686</name>
</gene>
<dbReference type="EC" id="2.7.13.3" evidence="2"/>
<feature type="transmembrane region" description="Helical" evidence="11">
    <location>
        <begin position="306"/>
        <end position="325"/>
    </location>
</feature>
<dbReference type="GO" id="GO:0000155">
    <property type="term" value="F:phosphorelay sensor kinase activity"/>
    <property type="evidence" value="ECO:0007669"/>
    <property type="project" value="InterPro"/>
</dbReference>
<dbReference type="InterPro" id="IPR036890">
    <property type="entry name" value="HATPase_C_sf"/>
</dbReference>
<evidence type="ECO:0000256" key="2">
    <source>
        <dbReference type="ARBA" id="ARBA00012438"/>
    </source>
</evidence>
<evidence type="ECO:0000256" key="11">
    <source>
        <dbReference type="SAM" id="Phobius"/>
    </source>
</evidence>
<feature type="transmembrane region" description="Helical" evidence="11">
    <location>
        <begin position="337"/>
        <end position="359"/>
    </location>
</feature>
<keyword evidence="7" id="KW-0902">Two-component regulatory system</keyword>
<dbReference type="CDD" id="cd16922">
    <property type="entry name" value="HATPase_EvgS-ArcB-TorS-like"/>
    <property type="match status" value="1"/>
</dbReference>
<dbReference type="CDD" id="cd00082">
    <property type="entry name" value="HisKA"/>
    <property type="match status" value="1"/>
</dbReference>
<dbReference type="Pfam" id="PF02518">
    <property type="entry name" value="HATPase_c"/>
    <property type="match status" value="1"/>
</dbReference>
<protein>
    <recommendedName>
        <fullName evidence="10">Virulence sensor protein BvgS</fullName>
        <ecNumber evidence="2">2.7.13.3</ecNumber>
    </recommendedName>
</protein>
<comment type="caution">
    <text evidence="13">The sequence shown here is derived from an EMBL/GenBank/DDBJ whole genome shotgun (WGS) entry which is preliminary data.</text>
</comment>
<dbReference type="InterPro" id="IPR036097">
    <property type="entry name" value="HisK_dim/P_sf"/>
</dbReference>
<dbReference type="InterPro" id="IPR003661">
    <property type="entry name" value="HisK_dim/P_dom"/>
</dbReference>
<dbReference type="InterPro" id="IPR011623">
    <property type="entry name" value="7TMR_DISM_rcpt_extracell_dom1"/>
</dbReference>
<dbReference type="SUPFAM" id="SSF55874">
    <property type="entry name" value="ATPase domain of HSP90 chaperone/DNA topoisomerase II/histidine kinase"/>
    <property type="match status" value="1"/>
</dbReference>
<evidence type="ECO:0000256" key="4">
    <source>
        <dbReference type="ARBA" id="ARBA00022679"/>
    </source>
</evidence>
<comment type="function">
    <text evidence="9">Member of the two-component regulatory system BvgS/BvgA. Phosphorylates BvgA via a four-step phosphorelay in response to environmental signals.</text>
</comment>
<dbReference type="PANTHER" id="PTHR43047:SF72">
    <property type="entry name" value="OSMOSENSING HISTIDINE PROTEIN KINASE SLN1"/>
    <property type="match status" value="1"/>
</dbReference>
<keyword evidence="11" id="KW-0472">Membrane</keyword>
<keyword evidence="3" id="KW-0597">Phosphoprotein</keyword>
<feature type="transmembrane region" description="Helical" evidence="11">
    <location>
        <begin position="282"/>
        <end position="300"/>
    </location>
</feature>
<dbReference type="EMBL" id="FCOX02000090">
    <property type="protein sequence ID" value="SAL05761.1"/>
    <property type="molecule type" value="Genomic_DNA"/>
</dbReference>
<dbReference type="Pfam" id="PF07696">
    <property type="entry name" value="7TMR-DISMED2"/>
    <property type="match status" value="1"/>
</dbReference>
<evidence type="ECO:0000313" key="13">
    <source>
        <dbReference type="EMBL" id="SAL05761.1"/>
    </source>
</evidence>